<evidence type="ECO:0000256" key="1">
    <source>
        <dbReference type="SAM" id="MobiDB-lite"/>
    </source>
</evidence>
<accession>A0ABW7C3H2</accession>
<keyword evidence="3" id="KW-1185">Reference proteome</keyword>
<proteinExistence type="predicted"/>
<evidence type="ECO:0000313" key="3">
    <source>
        <dbReference type="Proteomes" id="UP001604282"/>
    </source>
</evidence>
<feature type="region of interest" description="Disordered" evidence="1">
    <location>
        <begin position="1"/>
        <end position="103"/>
    </location>
</feature>
<evidence type="ECO:0000313" key="2">
    <source>
        <dbReference type="EMBL" id="MFG3193104.1"/>
    </source>
</evidence>
<name>A0ABW7C3H2_9ACTN</name>
<feature type="compositionally biased region" description="Basic residues" evidence="1">
    <location>
        <begin position="81"/>
        <end position="90"/>
    </location>
</feature>
<comment type="caution">
    <text evidence="2">The sequence shown here is derived from an EMBL/GenBank/DDBJ whole genome shotgun (WGS) entry which is preliminary data.</text>
</comment>
<reference evidence="2 3" key="1">
    <citation type="submission" date="2024-10" db="EMBL/GenBank/DDBJ databases">
        <title>The Natural Products Discovery Center: Release of the First 8490 Sequenced Strains for Exploring Actinobacteria Biosynthetic Diversity.</title>
        <authorList>
            <person name="Kalkreuter E."/>
            <person name="Kautsar S.A."/>
            <person name="Yang D."/>
            <person name="Bader C.D."/>
            <person name="Teijaro C.N."/>
            <person name="Fluegel L."/>
            <person name="Davis C.M."/>
            <person name="Simpson J.R."/>
            <person name="Lauterbach L."/>
            <person name="Steele A.D."/>
            <person name="Gui C."/>
            <person name="Meng S."/>
            <person name="Li G."/>
            <person name="Viehrig K."/>
            <person name="Ye F."/>
            <person name="Su P."/>
            <person name="Kiefer A.F."/>
            <person name="Nichols A."/>
            <person name="Cepeda A.J."/>
            <person name="Yan W."/>
            <person name="Fan B."/>
            <person name="Jiang Y."/>
            <person name="Adhikari A."/>
            <person name="Zheng C.-J."/>
            <person name="Schuster L."/>
            <person name="Cowan T.M."/>
            <person name="Smanski M.J."/>
            <person name="Chevrette M.G."/>
            <person name="De Carvalho L.P.S."/>
            <person name="Shen B."/>
        </authorList>
    </citation>
    <scope>NUCLEOTIDE SEQUENCE [LARGE SCALE GENOMIC DNA]</scope>
    <source>
        <strain evidence="2 3">NPDC048229</strain>
    </source>
</reference>
<dbReference type="RefSeq" id="WP_308436896.1">
    <property type="nucleotide sequence ID" value="NZ_BMVV01000025.1"/>
</dbReference>
<protein>
    <submittedName>
        <fullName evidence="2">Uncharacterized protein</fullName>
    </submittedName>
</protein>
<gene>
    <name evidence="2" type="ORF">ACGFYS_29655</name>
</gene>
<organism evidence="2 3">
    <name type="scientific">Streptomyces omiyaensis</name>
    <dbReference type="NCBI Taxonomy" id="68247"/>
    <lineage>
        <taxon>Bacteria</taxon>
        <taxon>Bacillati</taxon>
        <taxon>Actinomycetota</taxon>
        <taxon>Actinomycetes</taxon>
        <taxon>Kitasatosporales</taxon>
        <taxon>Streptomycetaceae</taxon>
        <taxon>Streptomyces</taxon>
    </lineage>
</organism>
<sequence length="103" mass="10859">MKCLVRAEGSHAGCEAVSGRGSAQSPAWDEESPTAMSDFTNGLGKEPLESGEMPDGQGAADPGETRLVPVDAEGRPVVRTVRTRRPRRSRPATGSWGARPRSA</sequence>
<dbReference type="Proteomes" id="UP001604282">
    <property type="component" value="Unassembled WGS sequence"/>
</dbReference>
<dbReference type="EMBL" id="JBICZW010000026">
    <property type="protein sequence ID" value="MFG3193104.1"/>
    <property type="molecule type" value="Genomic_DNA"/>
</dbReference>